<keyword evidence="6" id="KW-0256">Endoplasmic reticulum</keyword>
<keyword evidence="4 10" id="KW-0812">Transmembrane</keyword>
<dbReference type="InterPro" id="IPR058545">
    <property type="entry name" value="Beta-prop_EMC1_1st"/>
</dbReference>
<keyword evidence="5 11" id="KW-0732">Signal</keyword>
<feature type="chain" id="PRO_5006623413" description="ER membrane protein complex subunit 1" evidence="11">
    <location>
        <begin position="23"/>
        <end position="857"/>
    </location>
</feature>
<proteinExistence type="inferred from homology"/>
<evidence type="ECO:0000259" key="13">
    <source>
        <dbReference type="Pfam" id="PF25293"/>
    </source>
</evidence>
<feature type="domain" description="EMC1 first beta-propeller" evidence="13">
    <location>
        <begin position="24"/>
        <end position="87"/>
    </location>
</feature>
<dbReference type="Pfam" id="PF25293">
    <property type="entry name" value="Beta-prop_EMC1_N"/>
    <property type="match status" value="1"/>
</dbReference>
<comment type="subcellular location">
    <subcellularLocation>
        <location evidence="1">Endoplasmic reticulum membrane</location>
        <topology evidence="1">Single-pass type I membrane protein</topology>
    </subcellularLocation>
</comment>
<evidence type="ECO:0000256" key="8">
    <source>
        <dbReference type="ARBA" id="ARBA00023136"/>
    </source>
</evidence>
<feature type="signal peptide" evidence="11">
    <location>
        <begin position="1"/>
        <end position="22"/>
    </location>
</feature>
<dbReference type="PANTHER" id="PTHR21573:SF0">
    <property type="entry name" value="ER MEMBRANE PROTEIN COMPLEX SUBUNIT 1"/>
    <property type="match status" value="1"/>
</dbReference>
<evidence type="ECO:0000313" key="14">
    <source>
        <dbReference type="EMBL" id="CUI15612.1"/>
    </source>
</evidence>
<organism evidence="14 15">
    <name type="scientific">Bodo saltans</name>
    <name type="common">Flagellated protozoan</name>
    <dbReference type="NCBI Taxonomy" id="75058"/>
    <lineage>
        <taxon>Eukaryota</taxon>
        <taxon>Discoba</taxon>
        <taxon>Euglenozoa</taxon>
        <taxon>Kinetoplastea</taxon>
        <taxon>Metakinetoplastina</taxon>
        <taxon>Eubodonida</taxon>
        <taxon>Bodonidae</taxon>
        <taxon>Bodo</taxon>
    </lineage>
</organism>
<evidence type="ECO:0000256" key="5">
    <source>
        <dbReference type="ARBA" id="ARBA00022729"/>
    </source>
</evidence>
<evidence type="ECO:0000256" key="10">
    <source>
        <dbReference type="SAM" id="Phobius"/>
    </source>
</evidence>
<keyword evidence="8 10" id="KW-0472">Membrane</keyword>
<gene>
    <name evidence="14" type="ORF">BSAL_48680</name>
</gene>
<feature type="domain" description="ER membrane protein complex subunit 1 C-terminal" evidence="12">
    <location>
        <begin position="640"/>
        <end position="856"/>
    </location>
</feature>
<keyword evidence="9" id="KW-0325">Glycoprotein</keyword>
<dbReference type="Proteomes" id="UP000051952">
    <property type="component" value="Unassembled WGS sequence"/>
</dbReference>
<evidence type="ECO:0000313" key="15">
    <source>
        <dbReference type="Proteomes" id="UP000051952"/>
    </source>
</evidence>
<dbReference type="GO" id="GO:0072546">
    <property type="term" value="C:EMC complex"/>
    <property type="evidence" value="ECO:0007669"/>
    <property type="project" value="InterPro"/>
</dbReference>
<evidence type="ECO:0000256" key="4">
    <source>
        <dbReference type="ARBA" id="ARBA00022692"/>
    </source>
</evidence>
<evidence type="ECO:0000256" key="1">
    <source>
        <dbReference type="ARBA" id="ARBA00004115"/>
    </source>
</evidence>
<evidence type="ECO:0000256" key="9">
    <source>
        <dbReference type="ARBA" id="ARBA00023180"/>
    </source>
</evidence>
<dbReference type="Pfam" id="PF07774">
    <property type="entry name" value="EMC1_C"/>
    <property type="match status" value="1"/>
</dbReference>
<evidence type="ECO:0000259" key="12">
    <source>
        <dbReference type="Pfam" id="PF07774"/>
    </source>
</evidence>
<keyword evidence="15" id="KW-1185">Reference proteome</keyword>
<comment type="similarity">
    <text evidence="2">Belongs to the EMC1 family.</text>
</comment>
<dbReference type="OrthoDB" id="28092at2759"/>
<accession>A0A0S4KM87</accession>
<name>A0A0S4KM87_BODSA</name>
<dbReference type="PANTHER" id="PTHR21573">
    <property type="entry name" value="ER MEMBRANE PROTEIN COMPLEX SUBUNIT 1"/>
    <property type="match status" value="1"/>
</dbReference>
<dbReference type="VEuPathDB" id="TriTrypDB:BSAL_48680"/>
<evidence type="ECO:0000256" key="11">
    <source>
        <dbReference type="SAM" id="SignalP"/>
    </source>
</evidence>
<dbReference type="EMBL" id="CYKH01002252">
    <property type="protein sequence ID" value="CUI15612.1"/>
    <property type="molecule type" value="Genomic_DNA"/>
</dbReference>
<reference evidence="15" key="1">
    <citation type="submission" date="2015-09" db="EMBL/GenBank/DDBJ databases">
        <authorList>
            <consortium name="Pathogen Informatics"/>
        </authorList>
    </citation>
    <scope>NUCLEOTIDE SEQUENCE [LARGE SCALE GENOMIC DNA]</scope>
    <source>
        <strain evidence="15">Lake Konstanz</strain>
    </source>
</reference>
<dbReference type="OMA" id="FASHKYR"/>
<evidence type="ECO:0000256" key="6">
    <source>
        <dbReference type="ARBA" id="ARBA00022824"/>
    </source>
</evidence>
<evidence type="ECO:0000256" key="3">
    <source>
        <dbReference type="ARBA" id="ARBA00020824"/>
    </source>
</evidence>
<dbReference type="GO" id="GO:0034975">
    <property type="term" value="P:protein folding in endoplasmic reticulum"/>
    <property type="evidence" value="ECO:0007669"/>
    <property type="project" value="TreeGrafter"/>
</dbReference>
<protein>
    <recommendedName>
        <fullName evidence="3">ER membrane protein complex subunit 1</fullName>
    </recommendedName>
</protein>
<dbReference type="InterPro" id="IPR026895">
    <property type="entry name" value="EMC1"/>
</dbReference>
<dbReference type="InterPro" id="IPR011678">
    <property type="entry name" value="EMC1_C"/>
</dbReference>
<evidence type="ECO:0000256" key="2">
    <source>
        <dbReference type="ARBA" id="ARBA00007904"/>
    </source>
</evidence>
<keyword evidence="7 10" id="KW-1133">Transmembrane helix</keyword>
<evidence type="ECO:0000256" key="7">
    <source>
        <dbReference type="ARBA" id="ARBA00022989"/>
    </source>
</evidence>
<feature type="transmembrane region" description="Helical" evidence="10">
    <location>
        <begin position="828"/>
        <end position="847"/>
    </location>
</feature>
<dbReference type="AlphaFoldDB" id="A0A0S4KM87"/>
<sequence length="857" mass="91821">MQTKLLLASIVVVAVTIAAVNGILHEDEIGKRDWRLAGVGRLEQAAIINTPTAKQTMVSTKKGVVAALATLDKGTIRWRHVLGEPQVCLSANAKSTLVMDKRGVGHVFHTVTGSLVTAFSVNLESRTLADCFLDSARGKGHAHVVAFSGSTVVYEAFSLNDDASDLEARPVELTNIIETSSAVTAVKLAGDVNIWIERNGTGVDVVALQGDKKKQLTKTDTMGYLGQTSPTGDAFLSFYKGETGPKNSEAGRLVRIMSAENGVIKSKDEKKGTSCQACRTGLSVLETAATKEGAGTSTTGDVVLTIRESEENFFLHVASKRFTVAYRGHFPPAVIAARQTDKKAEVLLRTDNNHILFVTASLDDEAATVAWERFEGITAPAQVKIVRLGDKSLVSAEEEADHFGFNVDAIVLSTYGTLYRVPVANNGSHVQVIADVSATLRKVLDTTHTCGTQYKELVISDDGIATIVAQYGAETVLINVELSTGIVTSTSGPVVGATLQSPNLLLDADFKLAVGTPSVVAQYFYKVDQKAGKLSGLKLPAGASTAIPTWEVSLGSIVSVAAPKDKLTVLTTEYLRVFPNTSKINEVRRKYPTQNIVAVATQSAEDDVLTVFIVDTITGNILASVQHQEARAPVHMIIVEHVVVYHFLNTDRMRYALGVLELFEREEVIVSDATTASPAQAVASFFVSQKTFSSLTARPPVVASMVLAFPGGALSAVGVTTSYLGINRKQLLFALANGHVHAVDLRAVCFGGQVNPQKPEEVFQHVMLPSINIVSHIMEVAQPRLIVSTPTELESSAHVVVAGLDLFYTRVSAGKAYDMVNEDFNHTGLMLVCGVMGVLSIVTRYFAGRKALKNNWA</sequence>